<proteinExistence type="predicted"/>
<accession>A0ABQ1H286</accession>
<dbReference type="RefSeq" id="WP_188474694.1">
    <property type="nucleotide sequence ID" value="NZ_BMFZ01000010.1"/>
</dbReference>
<organism evidence="1 2">
    <name type="scientific">Hafnia psychrotolerans</name>
    <dbReference type="NCBI Taxonomy" id="1477018"/>
    <lineage>
        <taxon>Bacteria</taxon>
        <taxon>Pseudomonadati</taxon>
        <taxon>Pseudomonadota</taxon>
        <taxon>Gammaproteobacteria</taxon>
        <taxon>Enterobacterales</taxon>
        <taxon>Hafniaceae</taxon>
        <taxon>Hafnia</taxon>
    </lineage>
</organism>
<name>A0ABQ1H286_9GAMM</name>
<protein>
    <submittedName>
        <fullName evidence="1">Uncharacterized protein</fullName>
    </submittedName>
</protein>
<reference evidence="2" key="1">
    <citation type="journal article" date="2019" name="Int. J. Syst. Evol. Microbiol.">
        <title>The Global Catalogue of Microorganisms (GCM) 10K type strain sequencing project: providing services to taxonomists for standard genome sequencing and annotation.</title>
        <authorList>
            <consortium name="The Broad Institute Genomics Platform"/>
            <consortium name="The Broad Institute Genome Sequencing Center for Infectious Disease"/>
            <person name="Wu L."/>
            <person name="Ma J."/>
        </authorList>
    </citation>
    <scope>NUCLEOTIDE SEQUENCE [LARGE SCALE GENOMIC DNA]</scope>
    <source>
        <strain evidence="2">CGMCC 1.12806</strain>
    </source>
</reference>
<evidence type="ECO:0000313" key="1">
    <source>
        <dbReference type="EMBL" id="GGA55382.1"/>
    </source>
</evidence>
<sequence>MAVWTKCINSLGKNESSSEFTDLILSIGETAQLSEDPIDDNDPIGHTKHYKYIHSGLEIGFRNDLLNHIHFYFDGSEGYGIFNGQLLCGVSSGQSEKSVTEALGKPVSSGGGKMDMLLGYINRWVRYELKGYALHLQFDQIDQLCRASLISSD</sequence>
<dbReference type="EMBL" id="BMFZ01000010">
    <property type="protein sequence ID" value="GGA55382.1"/>
    <property type="molecule type" value="Genomic_DNA"/>
</dbReference>
<evidence type="ECO:0000313" key="2">
    <source>
        <dbReference type="Proteomes" id="UP000627464"/>
    </source>
</evidence>
<dbReference type="Proteomes" id="UP000627464">
    <property type="component" value="Unassembled WGS sequence"/>
</dbReference>
<gene>
    <name evidence="1" type="ORF">GCM10011328_33560</name>
</gene>
<comment type="caution">
    <text evidence="1">The sequence shown here is derived from an EMBL/GenBank/DDBJ whole genome shotgun (WGS) entry which is preliminary data.</text>
</comment>
<keyword evidence="2" id="KW-1185">Reference proteome</keyword>